<protein>
    <submittedName>
        <fullName evidence="2">Uncharacterized protein</fullName>
    </submittedName>
</protein>
<feature type="compositionally biased region" description="Low complexity" evidence="1">
    <location>
        <begin position="20"/>
        <end position="33"/>
    </location>
</feature>
<feature type="compositionally biased region" description="Basic and acidic residues" evidence="1">
    <location>
        <begin position="42"/>
        <end position="59"/>
    </location>
</feature>
<keyword evidence="3" id="KW-1185">Reference proteome</keyword>
<evidence type="ECO:0000313" key="2">
    <source>
        <dbReference type="EMBL" id="KAL1203159.1"/>
    </source>
</evidence>
<dbReference type="AlphaFoldDB" id="A0ABD1AGJ2"/>
<accession>A0ABD1AGJ2</accession>
<organism evidence="2 3">
    <name type="scientific">Cardamine amara subsp. amara</name>
    <dbReference type="NCBI Taxonomy" id="228776"/>
    <lineage>
        <taxon>Eukaryota</taxon>
        <taxon>Viridiplantae</taxon>
        <taxon>Streptophyta</taxon>
        <taxon>Embryophyta</taxon>
        <taxon>Tracheophyta</taxon>
        <taxon>Spermatophyta</taxon>
        <taxon>Magnoliopsida</taxon>
        <taxon>eudicotyledons</taxon>
        <taxon>Gunneridae</taxon>
        <taxon>Pentapetalae</taxon>
        <taxon>rosids</taxon>
        <taxon>malvids</taxon>
        <taxon>Brassicales</taxon>
        <taxon>Brassicaceae</taxon>
        <taxon>Cardamineae</taxon>
        <taxon>Cardamine</taxon>
    </lineage>
</organism>
<name>A0ABD1AGJ2_CARAN</name>
<evidence type="ECO:0000313" key="3">
    <source>
        <dbReference type="Proteomes" id="UP001558713"/>
    </source>
</evidence>
<evidence type="ECO:0000256" key="1">
    <source>
        <dbReference type="SAM" id="MobiDB-lite"/>
    </source>
</evidence>
<feature type="region of interest" description="Disordered" evidence="1">
    <location>
        <begin position="20"/>
        <end position="59"/>
    </location>
</feature>
<dbReference type="Proteomes" id="UP001558713">
    <property type="component" value="Unassembled WGS sequence"/>
</dbReference>
<sequence length="74" mass="7906">MKKSGIVVASISAAASVTTISASSTNTSVSFSSPESNCSGQESKEKQRKEKGSEDEKFAPRLLIINHNKNITDF</sequence>
<dbReference type="EMBL" id="JBANAX010000566">
    <property type="protein sequence ID" value="KAL1203159.1"/>
    <property type="molecule type" value="Genomic_DNA"/>
</dbReference>
<gene>
    <name evidence="2" type="ORF">V5N11_015395</name>
</gene>
<proteinExistence type="predicted"/>
<reference evidence="2 3" key="1">
    <citation type="submission" date="2024-04" db="EMBL/GenBank/DDBJ databases">
        <title>Genome assembly C_amara_ONT_v2.</title>
        <authorList>
            <person name="Yant L."/>
            <person name="Moore C."/>
            <person name="Slenker M."/>
        </authorList>
    </citation>
    <scope>NUCLEOTIDE SEQUENCE [LARGE SCALE GENOMIC DNA]</scope>
    <source>
        <tissue evidence="2">Leaf</tissue>
    </source>
</reference>
<comment type="caution">
    <text evidence="2">The sequence shown here is derived from an EMBL/GenBank/DDBJ whole genome shotgun (WGS) entry which is preliminary data.</text>
</comment>